<evidence type="ECO:0000256" key="2">
    <source>
        <dbReference type="SAM" id="Phobius"/>
    </source>
</evidence>
<name>A0ABD3QYS1_9STRA</name>
<sequence length="400" mass="44426">MKMPSYARYPPERKYHTRQLIIGVLVFVIVWSLALISMALTLNKAGSSTRRQPHQRSGKITAPKKSRDSANTLRNGTVDQKDEVAKEILGIELLIPSPLRNDDPIQIVYAHKNISSTSVHEPTKGIVLLLHACTHSATKFFSPSPSTCPNCLGLSEELRIVSIVIDMGYMPVAVSSVDRKSGCWSTSRDVHRIEAVLKHDLIREFLTNEGSNVFAIGASSGGAFAAELSTRDVVNAALIMVMSLSDGVMRKLRTSPKPTYLAPMPRDKGTMKLVMKNYRDLESVKAFIILDTTSCGSLPVTTRYLLQRVPRMTTDAGDELISLLKKAGHIDSSNAIKVDPTHSEWRKIISPSNSTHWLNKFDLKPGCSPLAKALHRAWAFHEYCSEAVYPALRFFDEFLH</sequence>
<dbReference type="PANTHER" id="PTHR35128">
    <property type="entry name" value="SECRETION-REGULATING GUANINE NUCLEOTIDE EXCHANGE FACTOR"/>
    <property type="match status" value="1"/>
</dbReference>
<dbReference type="EMBL" id="JALLAZ020000118">
    <property type="protein sequence ID" value="KAL3803310.1"/>
    <property type="molecule type" value="Genomic_DNA"/>
</dbReference>
<feature type="transmembrane region" description="Helical" evidence="2">
    <location>
        <begin position="20"/>
        <end position="42"/>
    </location>
</feature>
<organism evidence="3 4">
    <name type="scientific">Stephanodiscus triporus</name>
    <dbReference type="NCBI Taxonomy" id="2934178"/>
    <lineage>
        <taxon>Eukaryota</taxon>
        <taxon>Sar</taxon>
        <taxon>Stramenopiles</taxon>
        <taxon>Ochrophyta</taxon>
        <taxon>Bacillariophyta</taxon>
        <taxon>Coscinodiscophyceae</taxon>
        <taxon>Thalassiosirophycidae</taxon>
        <taxon>Stephanodiscales</taxon>
        <taxon>Stephanodiscaceae</taxon>
        <taxon>Stephanodiscus</taxon>
    </lineage>
</organism>
<evidence type="ECO:0000313" key="4">
    <source>
        <dbReference type="Proteomes" id="UP001530315"/>
    </source>
</evidence>
<evidence type="ECO:0000256" key="1">
    <source>
        <dbReference type="SAM" id="MobiDB-lite"/>
    </source>
</evidence>
<proteinExistence type="predicted"/>
<feature type="region of interest" description="Disordered" evidence="1">
    <location>
        <begin position="46"/>
        <end position="76"/>
    </location>
</feature>
<dbReference type="InterPro" id="IPR029058">
    <property type="entry name" value="AB_hydrolase_fold"/>
</dbReference>
<dbReference type="SUPFAM" id="SSF53474">
    <property type="entry name" value="alpha/beta-Hydrolases"/>
    <property type="match status" value="1"/>
</dbReference>
<dbReference type="PANTHER" id="PTHR35128:SF1">
    <property type="entry name" value="SECRETION-REGULATING GUANINE NUCLEOTIDE EXCHANGE FACTOR"/>
    <property type="match status" value="1"/>
</dbReference>
<keyword evidence="2" id="KW-0472">Membrane</keyword>
<dbReference type="AlphaFoldDB" id="A0ABD3QYS1"/>
<accession>A0ABD3QYS1</accession>
<dbReference type="Proteomes" id="UP001530315">
    <property type="component" value="Unassembled WGS sequence"/>
</dbReference>
<keyword evidence="2" id="KW-0812">Transmembrane</keyword>
<reference evidence="3 4" key="1">
    <citation type="submission" date="2024-10" db="EMBL/GenBank/DDBJ databases">
        <title>Updated reference genomes for cyclostephanoid diatoms.</title>
        <authorList>
            <person name="Roberts W.R."/>
            <person name="Alverson A.J."/>
        </authorList>
    </citation>
    <scope>NUCLEOTIDE SEQUENCE [LARGE SCALE GENOMIC DNA]</scope>
    <source>
        <strain evidence="3 4">AJA276-08</strain>
    </source>
</reference>
<evidence type="ECO:0000313" key="3">
    <source>
        <dbReference type="EMBL" id="KAL3803310.1"/>
    </source>
</evidence>
<keyword evidence="4" id="KW-1185">Reference proteome</keyword>
<protein>
    <submittedName>
        <fullName evidence="3">Uncharacterized protein</fullName>
    </submittedName>
</protein>
<comment type="caution">
    <text evidence="3">The sequence shown here is derived from an EMBL/GenBank/DDBJ whole genome shotgun (WGS) entry which is preliminary data.</text>
</comment>
<keyword evidence="2" id="KW-1133">Transmembrane helix</keyword>
<gene>
    <name evidence="3" type="ORF">ACHAW5_009770</name>
</gene>